<name>A0ACB9NEJ8_BAUVA</name>
<protein>
    <submittedName>
        <fullName evidence="1">Uncharacterized protein</fullName>
    </submittedName>
</protein>
<keyword evidence="2" id="KW-1185">Reference proteome</keyword>
<evidence type="ECO:0000313" key="1">
    <source>
        <dbReference type="EMBL" id="KAI4334671.1"/>
    </source>
</evidence>
<proteinExistence type="predicted"/>
<reference evidence="1 2" key="1">
    <citation type="journal article" date="2022" name="DNA Res.">
        <title>Chromosomal-level genome assembly of the orchid tree Bauhinia variegata (Leguminosae; Cercidoideae) supports the allotetraploid origin hypothesis of Bauhinia.</title>
        <authorList>
            <person name="Zhong Y."/>
            <person name="Chen Y."/>
            <person name="Zheng D."/>
            <person name="Pang J."/>
            <person name="Liu Y."/>
            <person name="Luo S."/>
            <person name="Meng S."/>
            <person name="Qian L."/>
            <person name="Wei D."/>
            <person name="Dai S."/>
            <person name="Zhou R."/>
        </authorList>
    </citation>
    <scope>NUCLEOTIDE SEQUENCE [LARGE SCALE GENOMIC DNA]</scope>
    <source>
        <strain evidence="1">BV-YZ2020</strain>
    </source>
</reference>
<organism evidence="1 2">
    <name type="scientific">Bauhinia variegata</name>
    <name type="common">Purple orchid tree</name>
    <name type="synonym">Phanera variegata</name>
    <dbReference type="NCBI Taxonomy" id="167791"/>
    <lineage>
        <taxon>Eukaryota</taxon>
        <taxon>Viridiplantae</taxon>
        <taxon>Streptophyta</taxon>
        <taxon>Embryophyta</taxon>
        <taxon>Tracheophyta</taxon>
        <taxon>Spermatophyta</taxon>
        <taxon>Magnoliopsida</taxon>
        <taxon>eudicotyledons</taxon>
        <taxon>Gunneridae</taxon>
        <taxon>Pentapetalae</taxon>
        <taxon>rosids</taxon>
        <taxon>fabids</taxon>
        <taxon>Fabales</taxon>
        <taxon>Fabaceae</taxon>
        <taxon>Cercidoideae</taxon>
        <taxon>Cercideae</taxon>
        <taxon>Bauhiniinae</taxon>
        <taxon>Bauhinia</taxon>
    </lineage>
</organism>
<evidence type="ECO:0000313" key="2">
    <source>
        <dbReference type="Proteomes" id="UP000828941"/>
    </source>
</evidence>
<gene>
    <name evidence="1" type="ORF">L6164_013388</name>
</gene>
<comment type="caution">
    <text evidence="1">The sequence shown here is derived from an EMBL/GenBank/DDBJ whole genome shotgun (WGS) entry which is preliminary data.</text>
</comment>
<sequence length="119" mass="13990">MNDIFRPYLSKFILVFFDDILIYNRSWEEHLELLKAYHRFKWVDQSKIEAILQWPIPSTTNAIQGMGIVLMQEGRPLAFLSKAMGPRFATLSTYERELQALVFAVKKWSSYLIGNKFVI</sequence>
<dbReference type="Proteomes" id="UP000828941">
    <property type="component" value="Chromosome 6"/>
</dbReference>
<dbReference type="EMBL" id="CM039431">
    <property type="protein sequence ID" value="KAI4334671.1"/>
    <property type="molecule type" value="Genomic_DNA"/>
</dbReference>
<accession>A0ACB9NEJ8</accession>